<feature type="compositionally biased region" description="Basic and acidic residues" evidence="1">
    <location>
        <begin position="60"/>
        <end position="75"/>
    </location>
</feature>
<dbReference type="Pfam" id="PF03372">
    <property type="entry name" value="Exo_endo_phos"/>
    <property type="match status" value="1"/>
</dbReference>
<dbReference type="SUPFAM" id="SSF56219">
    <property type="entry name" value="DNase I-like"/>
    <property type="match status" value="1"/>
</dbReference>
<dbReference type="Proteomes" id="UP000241769">
    <property type="component" value="Unassembled WGS sequence"/>
</dbReference>
<keyword evidence="4" id="KW-1185">Reference proteome</keyword>
<feature type="region of interest" description="Disordered" evidence="1">
    <location>
        <begin position="1"/>
        <end position="88"/>
    </location>
</feature>
<proteinExistence type="predicted"/>
<evidence type="ECO:0000313" key="4">
    <source>
        <dbReference type="Proteomes" id="UP000241769"/>
    </source>
</evidence>
<dbReference type="AlphaFoldDB" id="A0A2P6NNW4"/>
<protein>
    <submittedName>
        <fullName evidence="3">Transposon TX1</fullName>
    </submittedName>
</protein>
<dbReference type="GO" id="GO:0003824">
    <property type="term" value="F:catalytic activity"/>
    <property type="evidence" value="ECO:0007669"/>
    <property type="project" value="InterPro"/>
</dbReference>
<feature type="compositionally biased region" description="Basic and acidic residues" evidence="1">
    <location>
        <begin position="549"/>
        <end position="558"/>
    </location>
</feature>
<feature type="domain" description="Endonuclease/exonuclease/phosphatase" evidence="2">
    <location>
        <begin position="214"/>
        <end position="417"/>
    </location>
</feature>
<reference evidence="3 4" key="1">
    <citation type="journal article" date="2018" name="Genome Biol. Evol.">
        <title>Multiple Roots of Fruiting Body Formation in Amoebozoa.</title>
        <authorList>
            <person name="Hillmann F."/>
            <person name="Forbes G."/>
            <person name="Novohradska S."/>
            <person name="Ferling I."/>
            <person name="Riege K."/>
            <person name="Groth M."/>
            <person name="Westermann M."/>
            <person name="Marz M."/>
            <person name="Spaller T."/>
            <person name="Winckler T."/>
            <person name="Schaap P."/>
            <person name="Glockner G."/>
        </authorList>
    </citation>
    <scope>NUCLEOTIDE SEQUENCE [LARGE SCALE GENOMIC DNA]</scope>
    <source>
        <strain evidence="3 4">Jena</strain>
    </source>
</reference>
<feature type="compositionally biased region" description="Polar residues" evidence="1">
    <location>
        <begin position="1"/>
        <end position="23"/>
    </location>
</feature>
<feature type="compositionally biased region" description="Basic and acidic residues" evidence="1">
    <location>
        <begin position="144"/>
        <end position="153"/>
    </location>
</feature>
<name>A0A2P6NNW4_9EUKA</name>
<accession>A0A2P6NNW4</accession>
<dbReference type="EMBL" id="MDYQ01000042">
    <property type="protein sequence ID" value="PRP85644.1"/>
    <property type="molecule type" value="Genomic_DNA"/>
</dbReference>
<comment type="caution">
    <text evidence="3">The sequence shown here is derived from an EMBL/GenBank/DDBJ whole genome shotgun (WGS) entry which is preliminary data.</text>
</comment>
<gene>
    <name evidence="3" type="ORF">PROFUN_06433</name>
</gene>
<feature type="region of interest" description="Disordered" evidence="1">
    <location>
        <begin position="545"/>
        <end position="571"/>
    </location>
</feature>
<evidence type="ECO:0000259" key="2">
    <source>
        <dbReference type="Pfam" id="PF03372"/>
    </source>
</evidence>
<sequence length="571" mass="66124">MSNEVSYTNELQPSESPYPSHSLNLHPDPIYGGNEDSFENLIQTSQEEDSSSLRGWFAEHQIEGTKPSVEDERSRRSPNHRNQESYQEVAYFQETQKPTNDRDDSHTISPQPNHFVEVSINNRQILHKQLQEEDAAKDTNGISHMEEPRDTTRSYRYNKYLQDEEMSGRDEETSGRDEELTKMTKKYRQVEVSRSYRDSRNTRGRDNREGESADDVVVVTETGLSKVNLKPREIVSRCDEFNLDFHPADNVDGKAGHVAIVIRRDLRTTNILSYKSGRVMSIDIPTRGQDIRIVGVYKGFEKLNNNELMNIIKDIAREKKNKNMIVTGDFNEITSASDYRATYIQKKKKGPLHKLLQQRGLIDSAGLLNAREKHTYVQTNKKGKAYSRLDYAYVSNDLSKQTLFYNIDYSAMTSSDHFPIWITMNKDPIQDEDITPTKKRPNFRAVSKEQWSRWSLQMDACQFAERSPDECTNNWTKSITTTPPKEDKQGTLSIYKVNIDRIRKEIKRRQKEIVRDTHNTAWKIHENKLKKDPGYVFKLLKTVGKKSTRNNDKPHIIEEANGTKSSDPEKS</sequence>
<feature type="compositionally biased region" description="Basic and acidic residues" evidence="1">
    <location>
        <begin position="166"/>
        <end position="211"/>
    </location>
</feature>
<evidence type="ECO:0000256" key="1">
    <source>
        <dbReference type="SAM" id="MobiDB-lite"/>
    </source>
</evidence>
<feature type="region of interest" description="Disordered" evidence="1">
    <location>
        <begin position="132"/>
        <end position="212"/>
    </location>
</feature>
<organism evidence="3 4">
    <name type="scientific">Planoprotostelium fungivorum</name>
    <dbReference type="NCBI Taxonomy" id="1890364"/>
    <lineage>
        <taxon>Eukaryota</taxon>
        <taxon>Amoebozoa</taxon>
        <taxon>Evosea</taxon>
        <taxon>Variosea</taxon>
        <taxon>Cavosteliida</taxon>
        <taxon>Cavosteliaceae</taxon>
        <taxon>Planoprotostelium</taxon>
    </lineage>
</organism>
<evidence type="ECO:0000313" key="3">
    <source>
        <dbReference type="EMBL" id="PRP85644.1"/>
    </source>
</evidence>
<dbReference type="InParanoid" id="A0A2P6NNW4"/>
<dbReference type="InterPro" id="IPR036691">
    <property type="entry name" value="Endo/exonu/phosph_ase_sf"/>
</dbReference>
<dbReference type="Gene3D" id="3.60.10.10">
    <property type="entry name" value="Endonuclease/exonuclease/phosphatase"/>
    <property type="match status" value="1"/>
</dbReference>
<dbReference type="InterPro" id="IPR005135">
    <property type="entry name" value="Endo/exonuclease/phosphatase"/>
</dbReference>